<dbReference type="SUPFAM" id="SSF46785">
    <property type="entry name" value="Winged helix' DNA-binding domain"/>
    <property type="match status" value="1"/>
</dbReference>
<dbReference type="AlphaFoldDB" id="A0A0X8HH94"/>
<evidence type="ECO:0000256" key="4">
    <source>
        <dbReference type="SAM" id="MobiDB-lite"/>
    </source>
</evidence>
<keyword evidence="2" id="KW-0238">DNA-binding</keyword>
<dbReference type="InterPro" id="IPR036390">
    <property type="entry name" value="WH_DNA-bd_sf"/>
</dbReference>
<evidence type="ECO:0000259" key="5">
    <source>
        <dbReference type="PROSITE" id="PS50949"/>
    </source>
</evidence>
<dbReference type="CDD" id="cd07377">
    <property type="entry name" value="WHTH_GntR"/>
    <property type="match status" value="1"/>
</dbReference>
<dbReference type="EMBL" id="CP014226">
    <property type="protein sequence ID" value="AMD02610.1"/>
    <property type="molecule type" value="Genomic_DNA"/>
</dbReference>
<keyword evidence="1" id="KW-0805">Transcription regulation</keyword>
<evidence type="ECO:0000256" key="1">
    <source>
        <dbReference type="ARBA" id="ARBA00023015"/>
    </source>
</evidence>
<dbReference type="SMART" id="SM00345">
    <property type="entry name" value="HTH_GNTR"/>
    <property type="match status" value="1"/>
</dbReference>
<dbReference type="Proteomes" id="UP000063387">
    <property type="component" value="Chromosome"/>
</dbReference>
<dbReference type="SMART" id="SM00895">
    <property type="entry name" value="FCD"/>
    <property type="match status" value="1"/>
</dbReference>
<name>A0A0X8HH94_9GAMM</name>
<feature type="region of interest" description="Disordered" evidence="4">
    <location>
        <begin position="1"/>
        <end position="29"/>
    </location>
</feature>
<dbReference type="PRINTS" id="PR00035">
    <property type="entry name" value="HTHGNTR"/>
</dbReference>
<dbReference type="Gene3D" id="1.10.10.10">
    <property type="entry name" value="Winged helix-like DNA-binding domain superfamily/Winged helix DNA-binding domain"/>
    <property type="match status" value="1"/>
</dbReference>
<dbReference type="PANTHER" id="PTHR43537:SF1">
    <property type="entry name" value="GLC OPERON TRANSCRIPTIONAL ACTIVATOR"/>
    <property type="match status" value="1"/>
</dbReference>
<keyword evidence="3" id="KW-0804">Transcription</keyword>
<evidence type="ECO:0000256" key="3">
    <source>
        <dbReference type="ARBA" id="ARBA00023163"/>
    </source>
</evidence>
<gene>
    <name evidence="6" type="primary">pdhR_2</name>
    <name evidence="6" type="ORF">LOKO_03570</name>
</gene>
<organism evidence="6 7">
    <name type="scientific">Halomonas chromatireducens</name>
    <dbReference type="NCBI Taxonomy" id="507626"/>
    <lineage>
        <taxon>Bacteria</taxon>
        <taxon>Pseudomonadati</taxon>
        <taxon>Pseudomonadota</taxon>
        <taxon>Gammaproteobacteria</taxon>
        <taxon>Oceanospirillales</taxon>
        <taxon>Halomonadaceae</taxon>
        <taxon>Halomonas</taxon>
    </lineage>
</organism>
<dbReference type="NCBIfam" id="NF007442">
    <property type="entry name" value="PRK09990.1"/>
    <property type="match status" value="1"/>
</dbReference>
<dbReference type="GO" id="GO:0003700">
    <property type="term" value="F:DNA-binding transcription factor activity"/>
    <property type="evidence" value="ECO:0007669"/>
    <property type="project" value="InterPro"/>
</dbReference>
<dbReference type="SUPFAM" id="SSF48008">
    <property type="entry name" value="GntR ligand-binding domain-like"/>
    <property type="match status" value="1"/>
</dbReference>
<dbReference type="GO" id="GO:0003677">
    <property type="term" value="F:DNA binding"/>
    <property type="evidence" value="ECO:0007669"/>
    <property type="project" value="UniProtKB-KW"/>
</dbReference>
<dbReference type="InterPro" id="IPR008920">
    <property type="entry name" value="TF_FadR/GntR_C"/>
</dbReference>
<evidence type="ECO:0000313" key="6">
    <source>
        <dbReference type="EMBL" id="AMD02610.1"/>
    </source>
</evidence>
<evidence type="ECO:0000313" key="7">
    <source>
        <dbReference type="Proteomes" id="UP000063387"/>
    </source>
</evidence>
<dbReference type="Pfam" id="PF00392">
    <property type="entry name" value="GntR"/>
    <property type="match status" value="1"/>
</dbReference>
<dbReference type="PROSITE" id="PS50949">
    <property type="entry name" value="HTH_GNTR"/>
    <property type="match status" value="1"/>
</dbReference>
<keyword evidence="6" id="KW-0670">Pyruvate</keyword>
<keyword evidence="7" id="KW-1185">Reference proteome</keyword>
<dbReference type="KEGG" id="hco:LOKO_03570"/>
<dbReference type="Pfam" id="PF07729">
    <property type="entry name" value="FCD"/>
    <property type="match status" value="1"/>
</dbReference>
<dbReference type="PATRIC" id="fig|507626.3.peg.3570"/>
<dbReference type="Gene3D" id="1.20.120.530">
    <property type="entry name" value="GntR ligand-binding domain-like"/>
    <property type="match status" value="1"/>
</dbReference>
<dbReference type="InterPro" id="IPR036388">
    <property type="entry name" value="WH-like_DNA-bd_sf"/>
</dbReference>
<proteinExistence type="predicted"/>
<dbReference type="STRING" id="507626.LOKO_03570"/>
<dbReference type="OrthoDB" id="5450856at2"/>
<evidence type="ECO:0000256" key="2">
    <source>
        <dbReference type="ARBA" id="ARBA00023125"/>
    </source>
</evidence>
<dbReference type="RefSeq" id="WP_083517659.1">
    <property type="nucleotide sequence ID" value="NZ_CP014226.1"/>
</dbReference>
<dbReference type="InterPro" id="IPR000524">
    <property type="entry name" value="Tscrpt_reg_HTH_GntR"/>
</dbReference>
<protein>
    <submittedName>
        <fullName evidence="6">Pyruvate dehydrogenase complex repressor</fullName>
    </submittedName>
</protein>
<reference evidence="6 7" key="1">
    <citation type="journal article" date="2016" name="Genome Announc.">
        <title>Draft Genome Sequence of 'Halomonas chromatireducens' Strain AGD 8-3, a Haloalkaliphilic Chromate- and Selenite-Reducing Gammaproteobacterium.</title>
        <authorList>
            <person name="Sharko F.S."/>
            <person name="Shapovalova A.A."/>
            <person name="Tsygankova S.V."/>
            <person name="Komova A.V."/>
            <person name="Boulygina E.S."/>
            <person name="Teslyuk A.B."/>
            <person name="Gotovtsev P.M."/>
            <person name="Namsaraev Z.B."/>
            <person name="Khijniak T.V."/>
            <person name="Nedoluzhko A.V."/>
            <person name="Vasilov R.G."/>
        </authorList>
    </citation>
    <scope>NUCLEOTIDE SEQUENCE [LARGE SCALE GENOMIC DNA]</scope>
    <source>
        <strain evidence="6 7">AGD 8-3</strain>
    </source>
</reference>
<accession>A0A0X8HH94</accession>
<reference evidence="6 7" key="2">
    <citation type="submission" date="2016-02" db="EMBL/GenBank/DDBJ databases">
        <authorList>
            <person name="Wen L."/>
            <person name="He K."/>
            <person name="Yang H."/>
        </authorList>
    </citation>
    <scope>NUCLEOTIDE SEQUENCE [LARGE SCALE GENOMIC DNA]</scope>
    <source>
        <strain evidence="6 7">AGD 8-3</strain>
    </source>
</reference>
<dbReference type="PANTHER" id="PTHR43537">
    <property type="entry name" value="TRANSCRIPTIONAL REGULATOR, GNTR FAMILY"/>
    <property type="match status" value="1"/>
</dbReference>
<feature type="domain" description="HTH gntR-type" evidence="5">
    <location>
        <begin position="31"/>
        <end position="99"/>
    </location>
</feature>
<dbReference type="InterPro" id="IPR011711">
    <property type="entry name" value="GntR_C"/>
</dbReference>
<sequence>MTKESGTGEGTPWGATETVGTRESDELALPTRTPDAVAARLEHLILDGVFRPGQLLPSERRLCERLGVSRSSLREGLRALRSKGIIVTRQGRGSVVADLVPGRDDSPLMHLLRDHPRTLYDLLEVRSLLEGESAKLAAERATPSDRVLIQRRYEAMVDYVKECPKIEVKELAHLDHAFHLAICQASHNPVLVHTLQTLTDLLLSSVFASVKNLYHREAPREMINRQHARLYRAIIEGKPQAARRAALDHLAGIGEQLREIEAEDQRLERSAMRLKEWQ</sequence>